<dbReference type="PANTHER" id="PTHR20854">
    <property type="entry name" value="INOSITOL MONOPHOSPHATASE"/>
    <property type="match status" value="1"/>
</dbReference>
<comment type="catalytic activity">
    <reaction evidence="1 9">
        <text>a myo-inositol phosphate + H2O = myo-inositol + phosphate</text>
        <dbReference type="Rhea" id="RHEA:24056"/>
        <dbReference type="ChEBI" id="CHEBI:15377"/>
        <dbReference type="ChEBI" id="CHEBI:17268"/>
        <dbReference type="ChEBI" id="CHEBI:43474"/>
        <dbReference type="ChEBI" id="CHEBI:84139"/>
        <dbReference type="EC" id="3.1.3.25"/>
    </reaction>
</comment>
<dbReference type="InterPro" id="IPR022337">
    <property type="entry name" value="Inositol_monophosphatase_SuhB"/>
</dbReference>
<keyword evidence="6" id="KW-0889">Transcription antitermination</keyword>
<dbReference type="PROSITE" id="PS00629">
    <property type="entry name" value="IMP_1"/>
    <property type="match status" value="1"/>
</dbReference>
<feature type="binding site" evidence="8">
    <location>
        <position position="70"/>
    </location>
    <ligand>
        <name>Mg(2+)</name>
        <dbReference type="ChEBI" id="CHEBI:18420"/>
        <label>1</label>
        <note>catalytic</note>
    </ligand>
</feature>
<reference evidence="10 11" key="1">
    <citation type="journal article" date="2014" name="Int. J. Syst. Evol. Microbiol.">
        <title>Complete genome sequence of Corynebacterium casei LMG S-19264T (=DSM 44701T), isolated from a smear-ripened cheese.</title>
        <authorList>
            <consortium name="US DOE Joint Genome Institute (JGI-PGF)"/>
            <person name="Walter F."/>
            <person name="Albersmeier A."/>
            <person name="Kalinowski J."/>
            <person name="Ruckert C."/>
        </authorList>
    </citation>
    <scope>NUCLEOTIDE SEQUENCE [LARGE SCALE GENOMIC DNA]</scope>
    <source>
        <strain evidence="10 11">CGMCC 1.7286</strain>
    </source>
</reference>
<dbReference type="InterPro" id="IPR000760">
    <property type="entry name" value="Inositol_monophosphatase-like"/>
</dbReference>
<dbReference type="EMBL" id="BMLT01000008">
    <property type="protein sequence ID" value="GGO84727.1"/>
    <property type="molecule type" value="Genomic_DNA"/>
</dbReference>
<evidence type="ECO:0000256" key="4">
    <source>
        <dbReference type="ARBA" id="ARBA00022723"/>
    </source>
</evidence>
<dbReference type="InterPro" id="IPR033942">
    <property type="entry name" value="IMPase"/>
</dbReference>
<organism evidence="10 11">
    <name type="scientific">Marinobacterium nitratireducens</name>
    <dbReference type="NCBI Taxonomy" id="518897"/>
    <lineage>
        <taxon>Bacteria</taxon>
        <taxon>Pseudomonadati</taxon>
        <taxon>Pseudomonadota</taxon>
        <taxon>Gammaproteobacteria</taxon>
        <taxon>Oceanospirillales</taxon>
        <taxon>Oceanospirillaceae</taxon>
        <taxon>Marinobacterium</taxon>
    </lineage>
</organism>
<accession>A0A917ZKG4</accession>
<feature type="binding site" evidence="8">
    <location>
        <position position="214"/>
    </location>
    <ligand>
        <name>Mg(2+)</name>
        <dbReference type="ChEBI" id="CHEBI:18420"/>
        <label>1</label>
        <note>catalytic</note>
    </ligand>
</feature>
<dbReference type="GO" id="GO:0046872">
    <property type="term" value="F:metal ion binding"/>
    <property type="evidence" value="ECO:0007669"/>
    <property type="project" value="UniProtKB-KW"/>
</dbReference>
<keyword evidence="5 9" id="KW-0378">Hydrolase</keyword>
<comment type="similarity">
    <text evidence="3 9">Belongs to the inositol monophosphatase superfamily.</text>
</comment>
<protein>
    <recommendedName>
        <fullName evidence="9">Inositol-1-monophosphatase</fullName>
        <ecNumber evidence="9">3.1.3.25</ecNumber>
    </recommendedName>
</protein>
<dbReference type="Pfam" id="PF00459">
    <property type="entry name" value="Inositol_P"/>
    <property type="match status" value="1"/>
</dbReference>
<proteinExistence type="inferred from homology"/>
<keyword evidence="4 8" id="KW-0479">Metal-binding</keyword>
<keyword evidence="6" id="KW-0804">Transcription</keyword>
<dbReference type="PRINTS" id="PR00377">
    <property type="entry name" value="IMPHPHTASES"/>
</dbReference>
<evidence type="ECO:0000256" key="6">
    <source>
        <dbReference type="ARBA" id="ARBA00022814"/>
    </source>
</evidence>
<dbReference type="AlphaFoldDB" id="A0A917ZKG4"/>
<evidence type="ECO:0000313" key="10">
    <source>
        <dbReference type="EMBL" id="GGO84727.1"/>
    </source>
</evidence>
<feature type="binding site" evidence="8">
    <location>
        <position position="88"/>
    </location>
    <ligand>
        <name>Mg(2+)</name>
        <dbReference type="ChEBI" id="CHEBI:18420"/>
        <label>1</label>
        <note>catalytic</note>
    </ligand>
</feature>
<gene>
    <name evidence="10" type="primary">hisN</name>
    <name evidence="10" type="ORF">GCM10011348_31620</name>
</gene>
<comment type="cofactor">
    <cofactor evidence="2 8 9">
        <name>Mg(2+)</name>
        <dbReference type="ChEBI" id="CHEBI:18420"/>
    </cofactor>
</comment>
<dbReference type="FunFam" id="3.30.540.10:FF:000003">
    <property type="entry name" value="Inositol-1-monophosphatase"/>
    <property type="match status" value="1"/>
</dbReference>
<dbReference type="PANTHER" id="PTHR20854:SF4">
    <property type="entry name" value="INOSITOL-1-MONOPHOSPHATASE-RELATED"/>
    <property type="match status" value="1"/>
</dbReference>
<comment type="caution">
    <text evidence="10">The sequence shown here is derived from an EMBL/GenBank/DDBJ whole genome shotgun (WGS) entry which is preliminary data.</text>
</comment>
<dbReference type="EC" id="3.1.3.25" evidence="9"/>
<dbReference type="Proteomes" id="UP000599578">
    <property type="component" value="Unassembled WGS sequence"/>
</dbReference>
<evidence type="ECO:0000256" key="9">
    <source>
        <dbReference type="RuleBase" id="RU364068"/>
    </source>
</evidence>
<evidence type="ECO:0000256" key="5">
    <source>
        <dbReference type="ARBA" id="ARBA00022801"/>
    </source>
</evidence>
<dbReference type="GO" id="GO:0031564">
    <property type="term" value="P:transcription antitermination"/>
    <property type="evidence" value="ECO:0007669"/>
    <property type="project" value="UniProtKB-KW"/>
</dbReference>
<dbReference type="PRINTS" id="PR01959">
    <property type="entry name" value="SBIMPHPHTASE"/>
</dbReference>
<dbReference type="SUPFAM" id="SSF56655">
    <property type="entry name" value="Carbohydrate phosphatase"/>
    <property type="match status" value="1"/>
</dbReference>
<evidence type="ECO:0000256" key="3">
    <source>
        <dbReference type="ARBA" id="ARBA00009759"/>
    </source>
</evidence>
<dbReference type="Gene3D" id="3.30.540.10">
    <property type="entry name" value="Fructose-1,6-Bisphosphatase, subunit A, domain 1"/>
    <property type="match status" value="1"/>
</dbReference>
<feature type="binding site" evidence="8">
    <location>
        <position position="85"/>
    </location>
    <ligand>
        <name>Mg(2+)</name>
        <dbReference type="ChEBI" id="CHEBI:18420"/>
        <label>1</label>
        <note>catalytic</note>
    </ligand>
</feature>
<dbReference type="GO" id="GO:0006020">
    <property type="term" value="P:inositol metabolic process"/>
    <property type="evidence" value="ECO:0007669"/>
    <property type="project" value="TreeGrafter"/>
</dbReference>
<keyword evidence="6" id="KW-0805">Transcription regulation</keyword>
<evidence type="ECO:0000256" key="8">
    <source>
        <dbReference type="PIRSR" id="PIRSR600760-2"/>
    </source>
</evidence>
<feature type="binding site" evidence="8">
    <location>
        <position position="87"/>
    </location>
    <ligand>
        <name>Mg(2+)</name>
        <dbReference type="ChEBI" id="CHEBI:18420"/>
        <label>1</label>
        <note>catalytic</note>
    </ligand>
</feature>
<dbReference type="InterPro" id="IPR020583">
    <property type="entry name" value="Inositol_monoP_metal-BS"/>
</dbReference>
<dbReference type="RefSeq" id="WP_229721961.1">
    <property type="nucleotide sequence ID" value="NZ_BMLT01000008.1"/>
</dbReference>
<sequence>MQAPEKLLTAVVALARDTGRYQLGEFRRMPPGSGEHKGPRDLVSRVDIESERRLIEGLKRLQPDAGIFGEESGREGDQRRCWVIDPIDGTSNYLSGLDQFSISIALLEQGQPVLGVVYRPASDEVFSAIRGQGLQHDGRPATPLPAGLQLADALLGTGFPYRSPDQARAFFACAEDVLYRCRGIRRFGSAALDLAYLACGYLQGFWETDLQPYDVAAALLLLEEAGHRVSNGDGEPYRMGEDRLIVAAPAGVHDELLPIVARHYSPGEPDGWRNNA</sequence>
<dbReference type="CDD" id="cd01639">
    <property type="entry name" value="IMPase"/>
    <property type="match status" value="1"/>
</dbReference>
<evidence type="ECO:0000256" key="1">
    <source>
        <dbReference type="ARBA" id="ARBA00001033"/>
    </source>
</evidence>
<dbReference type="GO" id="GO:0007165">
    <property type="term" value="P:signal transduction"/>
    <property type="evidence" value="ECO:0007669"/>
    <property type="project" value="TreeGrafter"/>
</dbReference>
<dbReference type="Gene3D" id="3.40.190.80">
    <property type="match status" value="1"/>
</dbReference>
<evidence type="ECO:0000256" key="2">
    <source>
        <dbReference type="ARBA" id="ARBA00001946"/>
    </source>
</evidence>
<evidence type="ECO:0000313" key="11">
    <source>
        <dbReference type="Proteomes" id="UP000599578"/>
    </source>
</evidence>
<evidence type="ECO:0000256" key="7">
    <source>
        <dbReference type="ARBA" id="ARBA00022842"/>
    </source>
</evidence>
<keyword evidence="7 8" id="KW-0460">Magnesium</keyword>
<keyword evidence="11" id="KW-1185">Reference proteome</keyword>
<name>A0A917ZKG4_9GAMM</name>
<dbReference type="GO" id="GO:0008934">
    <property type="term" value="F:inositol monophosphate 1-phosphatase activity"/>
    <property type="evidence" value="ECO:0007669"/>
    <property type="project" value="InterPro"/>
</dbReference>